<proteinExistence type="predicted"/>
<dbReference type="EMBL" id="CABEEZ010000159">
    <property type="protein sequence ID" value="VTR59449.1"/>
    <property type="molecule type" value="Genomic_DNA"/>
</dbReference>
<evidence type="ECO:0000313" key="1">
    <source>
        <dbReference type="EMBL" id="VTR59449.1"/>
    </source>
</evidence>
<accession>A0A4U9WJR2</accession>
<gene>
    <name evidence="1" type="ORF">NCTC12965_08082</name>
</gene>
<protein>
    <submittedName>
        <fullName evidence="1">Uncharacterized protein</fullName>
    </submittedName>
</protein>
<name>A0A4U9WJR2_SERFO</name>
<organism evidence="1">
    <name type="scientific">Serratia fonticola</name>
    <dbReference type="NCBI Taxonomy" id="47917"/>
    <lineage>
        <taxon>Bacteria</taxon>
        <taxon>Pseudomonadati</taxon>
        <taxon>Pseudomonadota</taxon>
        <taxon>Gammaproteobacteria</taxon>
        <taxon>Enterobacterales</taxon>
        <taxon>Yersiniaceae</taxon>
        <taxon>Serratia</taxon>
    </lineage>
</organism>
<dbReference type="AlphaFoldDB" id="A0A4U9WJR2"/>
<reference evidence="1" key="1">
    <citation type="submission" date="2019-05" db="EMBL/GenBank/DDBJ databases">
        <authorList>
            <consortium name="Pathogen Informatics"/>
        </authorList>
    </citation>
    <scope>NUCLEOTIDE SEQUENCE [LARGE SCALE GENOMIC DNA]</scope>
    <source>
        <strain evidence="1">NCTC12965</strain>
    </source>
</reference>
<sequence>MSQNGLTALIVEYIANRKQPKLEALEKETAKKTGWVG</sequence>